<dbReference type="EMBL" id="JBFXLR010000015">
    <property type="protein sequence ID" value="KAL2852777.1"/>
    <property type="molecule type" value="Genomic_DNA"/>
</dbReference>
<evidence type="ECO:0000259" key="2">
    <source>
        <dbReference type="Pfam" id="PF07859"/>
    </source>
</evidence>
<dbReference type="Pfam" id="PF07859">
    <property type="entry name" value="Abhydrolase_3"/>
    <property type="match status" value="1"/>
</dbReference>
<name>A0ABR4KND4_9EURO</name>
<dbReference type="InterPro" id="IPR013094">
    <property type="entry name" value="AB_hydrolase_3"/>
</dbReference>
<protein>
    <submittedName>
        <fullName evidence="3">Alpha/Beta hydrolase protein</fullName>
    </submittedName>
</protein>
<accession>A0ABR4KND4</accession>
<dbReference type="SUPFAM" id="SSF53474">
    <property type="entry name" value="alpha/beta-Hydrolases"/>
    <property type="match status" value="1"/>
</dbReference>
<dbReference type="PANTHER" id="PTHR48081:SF8">
    <property type="entry name" value="ALPHA_BETA HYDROLASE FOLD-3 DOMAIN-CONTAINING PROTEIN-RELATED"/>
    <property type="match status" value="1"/>
</dbReference>
<organism evidence="3 4">
    <name type="scientific">Aspergillus pseudodeflectus</name>
    <dbReference type="NCBI Taxonomy" id="176178"/>
    <lineage>
        <taxon>Eukaryota</taxon>
        <taxon>Fungi</taxon>
        <taxon>Dikarya</taxon>
        <taxon>Ascomycota</taxon>
        <taxon>Pezizomycotina</taxon>
        <taxon>Eurotiomycetes</taxon>
        <taxon>Eurotiomycetidae</taxon>
        <taxon>Eurotiales</taxon>
        <taxon>Aspergillaceae</taxon>
        <taxon>Aspergillus</taxon>
        <taxon>Aspergillus subgen. Nidulantes</taxon>
    </lineage>
</organism>
<dbReference type="PANTHER" id="PTHR48081">
    <property type="entry name" value="AB HYDROLASE SUPERFAMILY PROTEIN C4A8.06C"/>
    <property type="match status" value="1"/>
</dbReference>
<evidence type="ECO:0000313" key="4">
    <source>
        <dbReference type="Proteomes" id="UP001610444"/>
    </source>
</evidence>
<dbReference type="GeneID" id="98154963"/>
<dbReference type="InterPro" id="IPR050300">
    <property type="entry name" value="GDXG_lipolytic_enzyme"/>
</dbReference>
<comment type="caution">
    <text evidence="3">The sequence shown here is derived from an EMBL/GenBank/DDBJ whole genome shotgun (WGS) entry which is preliminary data.</text>
</comment>
<keyword evidence="4" id="KW-1185">Reference proteome</keyword>
<proteinExistence type="predicted"/>
<feature type="domain" description="Alpha/beta hydrolase fold-3" evidence="2">
    <location>
        <begin position="97"/>
        <end position="336"/>
    </location>
</feature>
<reference evidence="3 4" key="1">
    <citation type="submission" date="2024-07" db="EMBL/GenBank/DDBJ databases">
        <title>Section-level genome sequencing and comparative genomics of Aspergillus sections Usti and Cavernicolus.</title>
        <authorList>
            <consortium name="Lawrence Berkeley National Laboratory"/>
            <person name="Nybo J.L."/>
            <person name="Vesth T.C."/>
            <person name="Theobald S."/>
            <person name="Frisvad J.C."/>
            <person name="Larsen T.O."/>
            <person name="Kjaerboelling I."/>
            <person name="Rothschild-Mancinelli K."/>
            <person name="Lyhne E.K."/>
            <person name="Kogle M.E."/>
            <person name="Barry K."/>
            <person name="Clum A."/>
            <person name="Na H."/>
            <person name="Ledsgaard L."/>
            <person name="Lin J."/>
            <person name="Lipzen A."/>
            <person name="Kuo A."/>
            <person name="Riley R."/>
            <person name="Mondo S."/>
            <person name="LaButti K."/>
            <person name="Haridas S."/>
            <person name="Pangalinan J."/>
            <person name="Salamov A.A."/>
            <person name="Simmons B.A."/>
            <person name="Magnuson J.K."/>
            <person name="Chen J."/>
            <person name="Drula E."/>
            <person name="Henrissat B."/>
            <person name="Wiebenga A."/>
            <person name="Lubbers R.J."/>
            <person name="Gomes A.C."/>
            <person name="Macurrencykelacurrency M.R."/>
            <person name="Stajich J."/>
            <person name="Grigoriev I.V."/>
            <person name="Mortensen U.H."/>
            <person name="De vries R.P."/>
            <person name="Baker S.E."/>
            <person name="Andersen M.R."/>
        </authorList>
    </citation>
    <scope>NUCLEOTIDE SEQUENCE [LARGE SCALE GENOMIC DNA]</scope>
    <source>
        <strain evidence="3 4">CBS 756.74</strain>
    </source>
</reference>
<evidence type="ECO:0000256" key="1">
    <source>
        <dbReference type="ARBA" id="ARBA00022801"/>
    </source>
</evidence>
<dbReference type="InterPro" id="IPR029058">
    <property type="entry name" value="AB_hydrolase_fold"/>
</dbReference>
<dbReference type="GO" id="GO:0016787">
    <property type="term" value="F:hydrolase activity"/>
    <property type="evidence" value="ECO:0007669"/>
    <property type="project" value="UniProtKB-KW"/>
</dbReference>
<gene>
    <name evidence="3" type="ORF">BJX68DRAFT_234768</name>
</gene>
<evidence type="ECO:0000313" key="3">
    <source>
        <dbReference type="EMBL" id="KAL2852777.1"/>
    </source>
</evidence>
<dbReference type="RefSeq" id="XP_070900599.1">
    <property type="nucleotide sequence ID" value="XM_071039799.1"/>
</dbReference>
<keyword evidence="1 3" id="KW-0378">Hydrolase</keyword>
<dbReference type="Gene3D" id="3.40.50.1820">
    <property type="entry name" value="alpha/beta hydrolase"/>
    <property type="match status" value="1"/>
</dbReference>
<dbReference type="Proteomes" id="UP001610444">
    <property type="component" value="Unassembled WGS sequence"/>
</dbReference>
<sequence>MATPLSEWNTYQAETPKLLHDDPHRDPHFLSTRAGQSLQTGVVARVTTIPARDGFRIPVRVYTPVMDREQGHEKEAGIEIGGGGRDTGEPESVNGVVIFFHSGGFTAGGLETEDNSCRYMSLYTQTILISIDYRLSPAYKYPVPINDGIDAFEYIAAHLFDILAGPEPSFHIPNRVNTPVKLILSGTSSGGHLAAIISQHAREWLAKEGNKSVAERVRLVGVLLRAPVTVDAGDEELIPARWRRVHASWGEGYEGAEADRGSMRVNHDSLAVPAHLKTSPSAYPLWGTLSGLPRTYIQICELDILRDDAACYAQGLREAGVEVRESFYESLPHIFWIYNHELAVAKAAQMDCVDGLRWLLGGEDGSGNGE</sequence>